<keyword evidence="5" id="KW-0808">Transferase</keyword>
<dbReference type="InterPro" id="IPR005715">
    <property type="entry name" value="Glu_5kinase/COase_Synthase"/>
</dbReference>
<dbReference type="OrthoDB" id="409889at2759"/>
<feature type="domain" description="PUA" evidence="10">
    <location>
        <begin position="318"/>
        <end position="414"/>
    </location>
</feature>
<dbReference type="Pfam" id="PF00696">
    <property type="entry name" value="AA_kinase"/>
    <property type="match status" value="1"/>
</dbReference>
<dbReference type="PROSITE" id="PS50890">
    <property type="entry name" value="PUA"/>
    <property type="match status" value="1"/>
</dbReference>
<evidence type="ECO:0000256" key="5">
    <source>
        <dbReference type="ARBA" id="ARBA00022679"/>
    </source>
</evidence>
<proteinExistence type="inferred from homology"/>
<dbReference type="FunFam" id="2.30.130.10:FF:000008">
    <property type="entry name" value="Glutamate 5-kinase"/>
    <property type="match status" value="1"/>
</dbReference>
<dbReference type="InterPro" id="IPR002478">
    <property type="entry name" value="PUA"/>
</dbReference>
<evidence type="ECO:0000256" key="7">
    <source>
        <dbReference type="ARBA" id="ARBA00022777"/>
    </source>
</evidence>
<evidence type="ECO:0000259" key="10">
    <source>
        <dbReference type="SMART" id="SM00359"/>
    </source>
</evidence>
<keyword evidence="3" id="KW-0028">Amino-acid biosynthesis</keyword>
<comment type="similarity">
    <text evidence="9">Belongs to the glutamate 5-kinase family.</text>
</comment>
<protein>
    <submittedName>
        <fullName evidence="11">Glutamate 5-kinase</fullName>
    </submittedName>
</protein>
<reference evidence="11 12" key="1">
    <citation type="submission" date="2020-11" db="EMBL/GenBank/DDBJ databases">
        <title>Kefir isolates.</title>
        <authorList>
            <person name="Marcisauskas S."/>
            <person name="Kim Y."/>
            <person name="Blasche S."/>
        </authorList>
    </citation>
    <scope>NUCLEOTIDE SEQUENCE [LARGE SCALE GENOMIC DNA]</scope>
    <source>
        <strain evidence="11 12">OG2</strain>
    </source>
</reference>
<sequence length="427" mass="46692">MGDLKTFTIVIKLGSSSLVDDKTMEPKLSIMSLMVETVVKLRRQGHRVIIVSSGGIAIGLGTLHLEKRPKKLAAVQAIAAVGQGRLIGRWDLLFSQLGQRIAQILLTRTDILNWNQFTNAQNTINELLDMGVVPIVNENDTLSIREIKFGDNDTLSAITAALVGADYLFLLTDVDCLYTDNPRSNPDATPILMVPDLSQGLPGVNTSSGGSDVGTGGMATKLVAADLATNAGVHTIVMKSDIPSNINKVVDDLQRLDLDSDMNKKKYANIDSQVLQKSELERLTEDDVPLHTTFISNDNKHHLKNREFWILHGLVTNGAIIIDRGAYNALTRKNKAGLLPAGIIDVEDSFHELECVEIKVGKRLPNGELDSSVPLETVGRARCNYTSSEISRIKGLQSQDIEEVLGYTEGEYIAQRENLAFPPNQTE</sequence>
<dbReference type="SUPFAM" id="SSF53633">
    <property type="entry name" value="Carbamate kinase-like"/>
    <property type="match status" value="1"/>
</dbReference>
<organism evidence="11 12">
    <name type="scientific">Maudiozyma exigua</name>
    <name type="common">Yeast</name>
    <name type="synonym">Kazachstania exigua</name>
    <dbReference type="NCBI Taxonomy" id="34358"/>
    <lineage>
        <taxon>Eukaryota</taxon>
        <taxon>Fungi</taxon>
        <taxon>Dikarya</taxon>
        <taxon>Ascomycota</taxon>
        <taxon>Saccharomycotina</taxon>
        <taxon>Saccharomycetes</taxon>
        <taxon>Saccharomycetales</taxon>
        <taxon>Saccharomycetaceae</taxon>
        <taxon>Maudiozyma</taxon>
    </lineage>
</organism>
<dbReference type="GO" id="GO:0005524">
    <property type="term" value="F:ATP binding"/>
    <property type="evidence" value="ECO:0007669"/>
    <property type="project" value="UniProtKB-KW"/>
</dbReference>
<evidence type="ECO:0000313" key="11">
    <source>
        <dbReference type="EMBL" id="KAG0657785.1"/>
    </source>
</evidence>
<dbReference type="InterPro" id="IPR036974">
    <property type="entry name" value="PUA_sf"/>
</dbReference>
<evidence type="ECO:0000256" key="9">
    <source>
        <dbReference type="ARBA" id="ARBA00061601"/>
    </source>
</evidence>
<dbReference type="HAMAP" id="MF_00456">
    <property type="entry name" value="ProB"/>
    <property type="match status" value="1"/>
</dbReference>
<dbReference type="GO" id="GO:0004349">
    <property type="term" value="F:glutamate 5-kinase activity"/>
    <property type="evidence" value="ECO:0007669"/>
    <property type="project" value="InterPro"/>
</dbReference>
<dbReference type="InterPro" id="IPR015947">
    <property type="entry name" value="PUA-like_sf"/>
</dbReference>
<dbReference type="Pfam" id="PF01472">
    <property type="entry name" value="PUA"/>
    <property type="match status" value="1"/>
</dbReference>
<accession>A0A9P6VYT5</accession>
<dbReference type="PIRSF" id="PIRSF000729">
    <property type="entry name" value="GK"/>
    <property type="match status" value="1"/>
</dbReference>
<evidence type="ECO:0000256" key="8">
    <source>
        <dbReference type="ARBA" id="ARBA00022840"/>
    </source>
</evidence>
<dbReference type="InterPro" id="IPR041739">
    <property type="entry name" value="G5K_ProB"/>
</dbReference>
<dbReference type="FunFam" id="3.40.1160.10:FF:000020">
    <property type="entry name" value="Glutamate 5-kinase"/>
    <property type="match status" value="1"/>
</dbReference>
<gene>
    <name evidence="11" type="primary">PRO1</name>
    <name evidence="11" type="ORF">C6P45_002334</name>
</gene>
<dbReference type="PANTHER" id="PTHR43654">
    <property type="entry name" value="GLUTAMATE 5-KINASE"/>
    <property type="match status" value="1"/>
</dbReference>
<keyword evidence="2" id="KW-0963">Cytoplasm</keyword>
<evidence type="ECO:0000256" key="4">
    <source>
        <dbReference type="ARBA" id="ARBA00022650"/>
    </source>
</evidence>
<comment type="subcellular location">
    <subcellularLocation>
        <location evidence="1">Cytoplasm</location>
    </subcellularLocation>
</comment>
<dbReference type="InterPro" id="IPR011529">
    <property type="entry name" value="Glu_5kinase"/>
</dbReference>
<keyword evidence="8" id="KW-0067">ATP-binding</keyword>
<dbReference type="GO" id="GO:0005829">
    <property type="term" value="C:cytosol"/>
    <property type="evidence" value="ECO:0007669"/>
    <property type="project" value="TreeGrafter"/>
</dbReference>
<evidence type="ECO:0000256" key="1">
    <source>
        <dbReference type="ARBA" id="ARBA00004496"/>
    </source>
</evidence>
<evidence type="ECO:0000256" key="6">
    <source>
        <dbReference type="ARBA" id="ARBA00022741"/>
    </source>
</evidence>
<dbReference type="CDD" id="cd04242">
    <property type="entry name" value="AAK_G5K_ProB"/>
    <property type="match status" value="1"/>
</dbReference>
<dbReference type="GO" id="GO:1901607">
    <property type="term" value="P:alpha-amino acid biosynthetic process"/>
    <property type="evidence" value="ECO:0007669"/>
    <property type="project" value="UniProtKB-ARBA"/>
</dbReference>
<dbReference type="InterPro" id="IPR019797">
    <property type="entry name" value="Glutamate_5-kinase_CS"/>
</dbReference>
<keyword evidence="12" id="KW-1185">Reference proteome</keyword>
<dbReference type="NCBIfam" id="TIGR01027">
    <property type="entry name" value="proB"/>
    <property type="match status" value="1"/>
</dbReference>
<comment type="caution">
    <text evidence="11">The sequence shown here is derived from an EMBL/GenBank/DDBJ whole genome shotgun (WGS) entry which is preliminary data.</text>
</comment>
<evidence type="ECO:0000256" key="2">
    <source>
        <dbReference type="ARBA" id="ARBA00022490"/>
    </source>
</evidence>
<dbReference type="Gene3D" id="2.30.130.10">
    <property type="entry name" value="PUA domain"/>
    <property type="match status" value="1"/>
</dbReference>
<evidence type="ECO:0000256" key="3">
    <source>
        <dbReference type="ARBA" id="ARBA00022605"/>
    </source>
</evidence>
<dbReference type="SUPFAM" id="SSF88697">
    <property type="entry name" value="PUA domain-like"/>
    <property type="match status" value="1"/>
</dbReference>
<dbReference type="Gene3D" id="3.40.1160.10">
    <property type="entry name" value="Acetylglutamate kinase-like"/>
    <property type="match status" value="2"/>
</dbReference>
<dbReference type="PRINTS" id="PR00474">
    <property type="entry name" value="GLU5KINASE"/>
</dbReference>
<keyword evidence="6" id="KW-0547">Nucleotide-binding</keyword>
<keyword evidence="4" id="KW-0641">Proline biosynthesis</keyword>
<dbReference type="InterPro" id="IPR001057">
    <property type="entry name" value="Glu/AcGlu_kinase"/>
</dbReference>
<dbReference type="Proteomes" id="UP000750334">
    <property type="component" value="Unassembled WGS sequence"/>
</dbReference>
<evidence type="ECO:0000313" key="12">
    <source>
        <dbReference type="Proteomes" id="UP000750334"/>
    </source>
</evidence>
<dbReference type="PANTHER" id="PTHR43654:SF3">
    <property type="entry name" value="GLUTAMATE 5-KINASE"/>
    <property type="match status" value="1"/>
</dbReference>
<name>A0A9P6VYT5_MAUEX</name>
<dbReference type="GO" id="GO:0003723">
    <property type="term" value="F:RNA binding"/>
    <property type="evidence" value="ECO:0007669"/>
    <property type="project" value="InterPro"/>
</dbReference>
<dbReference type="EMBL" id="PUHR01000228">
    <property type="protein sequence ID" value="KAG0657785.1"/>
    <property type="molecule type" value="Genomic_DNA"/>
</dbReference>
<dbReference type="PROSITE" id="PS00902">
    <property type="entry name" value="GLUTAMATE_5_KINASE"/>
    <property type="match status" value="1"/>
</dbReference>
<dbReference type="CDD" id="cd21157">
    <property type="entry name" value="PUA_G5K"/>
    <property type="match status" value="1"/>
</dbReference>
<keyword evidence="7" id="KW-0418">Kinase</keyword>
<dbReference type="InterPro" id="IPR001048">
    <property type="entry name" value="Asp/Glu/Uridylate_kinase"/>
</dbReference>
<dbReference type="SMART" id="SM00359">
    <property type="entry name" value="PUA"/>
    <property type="match status" value="1"/>
</dbReference>
<dbReference type="AlphaFoldDB" id="A0A9P6VYT5"/>
<dbReference type="InterPro" id="IPR036393">
    <property type="entry name" value="AceGlu_kinase-like_sf"/>
</dbReference>